<reference evidence="1 2" key="1">
    <citation type="submission" date="2019-01" db="EMBL/GenBank/DDBJ databases">
        <title>Vagococcus silagei sp. nov. isolated from brewer's grain.</title>
        <authorList>
            <person name="Guu J.-R."/>
        </authorList>
    </citation>
    <scope>NUCLEOTIDE SEQUENCE [LARGE SCALE GENOMIC DNA]</scope>
    <source>
        <strain evidence="1 2">2B-2</strain>
    </source>
</reference>
<evidence type="ECO:0000313" key="1">
    <source>
        <dbReference type="EMBL" id="THB60629.1"/>
    </source>
</evidence>
<accession>A0A4V6RMJ5</accession>
<sequence>MKKKWIMYIFGIILFLIPMTTTYGQETIRSKPDYVAVNNTVGTSVFSETGRYSLGALGNNQVVARSMPESGASPGGNNPHKYYLFDSMIGSRTNNATSATYAPKSGGKLKKAIFYVLVNNGNYVPPKVGQNSYLKGPKGDTLKFSSVFQGNTQGAYDITDFLNAQGAGVYEFHNFDVGSNRVRDNDGYAVWNISYVEEHPSNPIRRTVMTYFGLPRSISASEPVTLSVGGEVGFRGAKKTGEMSNSTLVVTAGAESFLKFPNSTEKFTFKSVVPGKPEQVANYDKGERAKDAMNETYTRDGALFGKTELKPYPAFLESDIIIDNNLSAKYIPLGTTKVTGQVLAASNYGSTSLGPGTFGLGLEMDYPDITFGTKWLDQGTKIQKVGKNEVVLESNLTVNRKEMILKNQFILLDWLNSFEGLTQDVFDFGQIKVNQQAVNAQWTKEGLEVPISDTVTNDITVSIPIKVNNKTKAYERTIKYLNQVADNIEVSFNYDLVYPDGTTAKDIQHQQKNTLTAIPEVGKVLVRHLDKKNNAVLRAETASYDFVGEPYINTEPENIPNFRFSNMESTVGDVFEMPTKVKPEGRVTFYYLGTVKMKVEQINKVDQKAIYSQLSPPKRVTNTFEVEVGIGEDIQTHLKSIFETKKLTLNYEGYVDLFVENYLVNNQQVVVAPNKDFKVTYQYQPKMEMKKVPSLNFGKLAITPQESTTYKVKNTDTLLEVINTFPDNTPEVKLALEENKIVADKTKRKFIGQLFFNKSERMIPINQNAVRVQELLKDVPYARFEMNSDADHFSLVQKTGNLADTYYGNLLWTFEDKPDA</sequence>
<dbReference type="EMBL" id="SDGV01000020">
    <property type="protein sequence ID" value="THB60629.1"/>
    <property type="molecule type" value="Genomic_DNA"/>
</dbReference>
<evidence type="ECO:0000313" key="2">
    <source>
        <dbReference type="Proteomes" id="UP000310506"/>
    </source>
</evidence>
<dbReference type="RefSeq" id="WP_136137437.1">
    <property type="nucleotide sequence ID" value="NZ_SDGV01000020.1"/>
</dbReference>
<evidence type="ECO:0008006" key="3">
    <source>
        <dbReference type="Google" id="ProtNLM"/>
    </source>
</evidence>
<gene>
    <name evidence="1" type="ORF">ESZ54_09465</name>
</gene>
<name>A0A4V6RMJ5_9ENTE</name>
<keyword evidence="2" id="KW-1185">Reference proteome</keyword>
<proteinExistence type="predicted"/>
<comment type="caution">
    <text evidence="1">The sequence shown here is derived from an EMBL/GenBank/DDBJ whole genome shotgun (WGS) entry which is preliminary data.</text>
</comment>
<dbReference type="AlphaFoldDB" id="A0A4V6RMJ5"/>
<organism evidence="1 2">
    <name type="scientific">Vagococcus silagei</name>
    <dbReference type="NCBI Taxonomy" id="2508885"/>
    <lineage>
        <taxon>Bacteria</taxon>
        <taxon>Bacillati</taxon>
        <taxon>Bacillota</taxon>
        <taxon>Bacilli</taxon>
        <taxon>Lactobacillales</taxon>
        <taxon>Enterococcaceae</taxon>
        <taxon>Vagococcus</taxon>
    </lineage>
</organism>
<dbReference type="Proteomes" id="UP000310506">
    <property type="component" value="Unassembled WGS sequence"/>
</dbReference>
<protein>
    <recommendedName>
        <fullName evidence="3">WxL domain-containing protein</fullName>
    </recommendedName>
</protein>